<dbReference type="EMBL" id="OU503051">
    <property type="protein sequence ID" value="CAI9778382.1"/>
    <property type="molecule type" value="Genomic_DNA"/>
</dbReference>
<protein>
    <submittedName>
        <fullName evidence="1">Uncharacterized protein</fullName>
    </submittedName>
</protein>
<dbReference type="Proteomes" id="UP000834106">
    <property type="component" value="Chromosome 16"/>
</dbReference>
<gene>
    <name evidence="1" type="ORF">FPE_LOCUS25812</name>
</gene>
<accession>A0AAD1ZZ06</accession>
<sequence length="146" mass="16254">MYDTYNKSGELIPTNKWHNSVKIFSHLDVALENHGIVLSKNTSFCNRMLSGPLDSPREVIPDLRITKIGMSIRFTILAFSKLVRNAGTRLGDAFLHQLPHAFGGMNGSVVYELDRPENVGPKKSLKDKGRVWYSTAAFSTTSGSIR</sequence>
<proteinExistence type="predicted"/>
<keyword evidence="2" id="KW-1185">Reference proteome</keyword>
<evidence type="ECO:0000313" key="1">
    <source>
        <dbReference type="EMBL" id="CAI9778382.1"/>
    </source>
</evidence>
<reference evidence="1" key="1">
    <citation type="submission" date="2023-05" db="EMBL/GenBank/DDBJ databases">
        <authorList>
            <person name="Huff M."/>
        </authorList>
    </citation>
    <scope>NUCLEOTIDE SEQUENCE</scope>
</reference>
<name>A0AAD1ZZ06_9LAMI</name>
<dbReference type="AlphaFoldDB" id="A0AAD1ZZ06"/>
<organism evidence="1 2">
    <name type="scientific">Fraxinus pennsylvanica</name>
    <dbReference type="NCBI Taxonomy" id="56036"/>
    <lineage>
        <taxon>Eukaryota</taxon>
        <taxon>Viridiplantae</taxon>
        <taxon>Streptophyta</taxon>
        <taxon>Embryophyta</taxon>
        <taxon>Tracheophyta</taxon>
        <taxon>Spermatophyta</taxon>
        <taxon>Magnoliopsida</taxon>
        <taxon>eudicotyledons</taxon>
        <taxon>Gunneridae</taxon>
        <taxon>Pentapetalae</taxon>
        <taxon>asterids</taxon>
        <taxon>lamiids</taxon>
        <taxon>Lamiales</taxon>
        <taxon>Oleaceae</taxon>
        <taxon>Oleeae</taxon>
        <taxon>Fraxinus</taxon>
    </lineage>
</organism>
<evidence type="ECO:0000313" key="2">
    <source>
        <dbReference type="Proteomes" id="UP000834106"/>
    </source>
</evidence>